<sequence length="360" mass="42915">MQIFQKKLEQSPNYLFDNKCKKSDILYFDIETTGFSPETTVLYLIGCVYYLEDGWHSIQWFADDRNSELKILESFFELLKKYKILVHFNGDGFDIPYILKKCKQYHLDFSFENIESVDIYKKILPYKRFLKLENLKQKTIEKFLDMKRDDKYSGGELIQIYGTYLKSRYQNNVEDKELLHLLLLHNEEDIIGLLGVTAILNYSDIFTKDIEVTCASLMEEELILNIHLACNLPKRISFGNDSCYFIAYKENATIKIKLYKNELKFFYDNYKDYYYLPEEDTAIHKSVAFYVDKDFRTRAKAANCYSKKTGSFVPQYEEILTPYFKIDYFDKITYVETTDEFMANKEQLNQYAKHILIHMK</sequence>
<dbReference type="PANTHER" id="PTHR38462:SF1">
    <property type="entry name" value="YPRB RIBONUCLEASE H-LIKE DOMAIN-CONTAINING PROTEIN"/>
    <property type="match status" value="1"/>
</dbReference>
<evidence type="ECO:0000259" key="1">
    <source>
        <dbReference type="Pfam" id="PF13482"/>
    </source>
</evidence>
<dbReference type="SUPFAM" id="SSF53098">
    <property type="entry name" value="Ribonuclease H-like"/>
    <property type="match status" value="1"/>
</dbReference>
<reference evidence="2 3" key="1">
    <citation type="submission" date="2018-11" db="EMBL/GenBank/DDBJ databases">
        <title>Genomic Encyclopedia of Type Strains, Phase IV (KMG-IV): sequencing the most valuable type-strain genomes for metagenomic binning, comparative biology and taxonomic classification.</title>
        <authorList>
            <person name="Goeker M."/>
        </authorList>
    </citation>
    <scope>NUCLEOTIDE SEQUENCE [LARGE SCALE GENOMIC DNA]</scope>
    <source>
        <strain evidence="2 3">DSM 26537</strain>
    </source>
</reference>
<feature type="domain" description="YprB ribonuclease H-like" evidence="1">
    <location>
        <begin position="26"/>
        <end position="196"/>
    </location>
</feature>
<dbReference type="Proteomes" id="UP000273083">
    <property type="component" value="Unassembled WGS sequence"/>
</dbReference>
<evidence type="ECO:0000313" key="2">
    <source>
        <dbReference type="EMBL" id="ROR29440.1"/>
    </source>
</evidence>
<proteinExistence type="predicted"/>
<dbReference type="Gene3D" id="3.30.420.10">
    <property type="entry name" value="Ribonuclease H-like superfamily/Ribonuclease H"/>
    <property type="match status" value="1"/>
</dbReference>
<keyword evidence="3" id="KW-1185">Reference proteome</keyword>
<dbReference type="Pfam" id="PF13482">
    <property type="entry name" value="RNase_H_2"/>
    <property type="match status" value="1"/>
</dbReference>
<name>A0A3N1XS09_9FIRM</name>
<dbReference type="EMBL" id="RJVG01000003">
    <property type="protein sequence ID" value="ROR29440.1"/>
    <property type="molecule type" value="Genomic_DNA"/>
</dbReference>
<dbReference type="RefSeq" id="WP_170164277.1">
    <property type="nucleotide sequence ID" value="NZ_RJVG01000003.1"/>
</dbReference>
<dbReference type="AlphaFoldDB" id="A0A3N1XS09"/>
<dbReference type="PANTHER" id="PTHR38462">
    <property type="entry name" value="EXONUCLEASE-LIKE PROTEIN"/>
    <property type="match status" value="1"/>
</dbReference>
<dbReference type="GO" id="GO:0003676">
    <property type="term" value="F:nucleic acid binding"/>
    <property type="evidence" value="ECO:0007669"/>
    <property type="project" value="InterPro"/>
</dbReference>
<protein>
    <recommendedName>
        <fullName evidence="1">YprB ribonuclease H-like domain-containing protein</fullName>
    </recommendedName>
</protein>
<dbReference type="InterPro" id="IPR036397">
    <property type="entry name" value="RNaseH_sf"/>
</dbReference>
<dbReference type="InterPro" id="IPR012337">
    <property type="entry name" value="RNaseH-like_sf"/>
</dbReference>
<organism evidence="2 3">
    <name type="scientific">Mobilisporobacter senegalensis</name>
    <dbReference type="NCBI Taxonomy" id="1329262"/>
    <lineage>
        <taxon>Bacteria</taxon>
        <taxon>Bacillati</taxon>
        <taxon>Bacillota</taxon>
        <taxon>Clostridia</taxon>
        <taxon>Lachnospirales</taxon>
        <taxon>Lachnospiraceae</taxon>
        <taxon>Mobilisporobacter</taxon>
    </lineage>
</organism>
<evidence type="ECO:0000313" key="3">
    <source>
        <dbReference type="Proteomes" id="UP000273083"/>
    </source>
</evidence>
<dbReference type="InterPro" id="IPR038720">
    <property type="entry name" value="YprB_RNase_H-like_dom"/>
</dbReference>
<comment type="caution">
    <text evidence="2">The sequence shown here is derived from an EMBL/GenBank/DDBJ whole genome shotgun (WGS) entry which is preliminary data.</text>
</comment>
<gene>
    <name evidence="2" type="ORF">EDD66_103378</name>
</gene>
<accession>A0A3N1XS09</accession>